<accession>A0A2T6KID7</accession>
<dbReference type="Proteomes" id="UP000244523">
    <property type="component" value="Unassembled WGS sequence"/>
</dbReference>
<dbReference type="AlphaFoldDB" id="A0A2T6KID7"/>
<evidence type="ECO:0000313" key="2">
    <source>
        <dbReference type="EMBL" id="PUB15496.1"/>
    </source>
</evidence>
<proteinExistence type="predicted"/>
<evidence type="ECO:0000259" key="1">
    <source>
        <dbReference type="Pfam" id="PF01298"/>
    </source>
</evidence>
<organism evidence="2 3">
    <name type="scientific">Yoonia sediminilitoris</name>
    <dbReference type="NCBI Taxonomy" id="1286148"/>
    <lineage>
        <taxon>Bacteria</taxon>
        <taxon>Pseudomonadati</taxon>
        <taxon>Pseudomonadota</taxon>
        <taxon>Alphaproteobacteria</taxon>
        <taxon>Rhodobacterales</taxon>
        <taxon>Paracoccaceae</taxon>
        <taxon>Yoonia</taxon>
    </lineage>
</organism>
<dbReference type="RefSeq" id="WP_108386175.1">
    <property type="nucleotide sequence ID" value="NZ_QBUD01000004.1"/>
</dbReference>
<dbReference type="InterPro" id="IPR011250">
    <property type="entry name" value="OMP/PagP_B-barrel"/>
</dbReference>
<dbReference type="PROSITE" id="PS51257">
    <property type="entry name" value="PROKAR_LIPOPROTEIN"/>
    <property type="match status" value="1"/>
</dbReference>
<dbReference type="InterPro" id="IPR001677">
    <property type="entry name" value="TbpB_B_D"/>
</dbReference>
<gene>
    <name evidence="2" type="ORF">C8N45_104116</name>
</gene>
<evidence type="ECO:0000313" key="3">
    <source>
        <dbReference type="Proteomes" id="UP000244523"/>
    </source>
</evidence>
<dbReference type="Pfam" id="PF01298">
    <property type="entry name" value="TbpB_B_D"/>
    <property type="match status" value="1"/>
</dbReference>
<sequence>MTKTDRTGPWPLAICAAILLSACGGGGGSGEVQAPAADISGESASIPPEAVDGVQGSAVVFANTTSGQLSSLRYVSVSTELTGLDQNTGALDHDAGRITGGLFAGAINQGRTLVDLDEGGTATLQNLSNTDYVRVFQLQGSDFDQFGTGVVGVQTAPTSSALATGIGTGSSIYNGDVRLQATDTTDTYAVSGAAEVNVSFENSNANISFTGLTGRGNADPATIDAGTLTISGANLNGAAFVGGRATGTGSLFSGLNDDTESSGTRGEFFGPDADEVGGTVAIDTNSLEVVGVYTAKSP</sequence>
<dbReference type="EMBL" id="QBUD01000004">
    <property type="protein sequence ID" value="PUB15496.1"/>
    <property type="molecule type" value="Genomic_DNA"/>
</dbReference>
<name>A0A2T6KID7_9RHOB</name>
<dbReference type="SUPFAM" id="SSF56925">
    <property type="entry name" value="OMPA-like"/>
    <property type="match status" value="1"/>
</dbReference>
<protein>
    <recommendedName>
        <fullName evidence="1">Transferrin-binding protein B C-lobe/N-lobe beta-barrel domain-containing protein</fullName>
    </recommendedName>
</protein>
<dbReference type="OrthoDB" id="7651366at2"/>
<dbReference type="Gene3D" id="2.40.160.90">
    <property type="match status" value="1"/>
</dbReference>
<keyword evidence="3" id="KW-1185">Reference proteome</keyword>
<reference evidence="2 3" key="1">
    <citation type="submission" date="2018-04" db="EMBL/GenBank/DDBJ databases">
        <title>Genomic Encyclopedia of Archaeal and Bacterial Type Strains, Phase II (KMG-II): from individual species to whole genera.</title>
        <authorList>
            <person name="Goeker M."/>
        </authorList>
    </citation>
    <scope>NUCLEOTIDE SEQUENCE [LARGE SCALE GENOMIC DNA]</scope>
    <source>
        <strain evidence="2 3">DSM 29955</strain>
    </source>
</reference>
<comment type="caution">
    <text evidence="2">The sequence shown here is derived from an EMBL/GenBank/DDBJ whole genome shotgun (WGS) entry which is preliminary data.</text>
</comment>
<feature type="domain" description="Transferrin-binding protein B C-lobe/N-lobe beta-barrel" evidence="1">
    <location>
        <begin position="169"/>
        <end position="296"/>
    </location>
</feature>